<dbReference type="Gene3D" id="1.10.1740.10">
    <property type="match status" value="1"/>
</dbReference>
<dbReference type="InterPro" id="IPR013324">
    <property type="entry name" value="RNA_pol_sigma_r3/r4-like"/>
</dbReference>
<dbReference type="InterPro" id="IPR036388">
    <property type="entry name" value="WH-like_DNA-bd_sf"/>
</dbReference>
<gene>
    <name evidence="2" type="ORF">MUN87_08940</name>
</gene>
<dbReference type="Gene3D" id="1.10.10.10">
    <property type="entry name" value="Winged helix-like DNA-binding domain superfamily/Winged helix DNA-binding domain"/>
    <property type="match status" value="1"/>
</dbReference>
<dbReference type="SUPFAM" id="SSF88659">
    <property type="entry name" value="Sigma3 and sigma4 domains of RNA polymerase sigma factors"/>
    <property type="match status" value="1"/>
</dbReference>
<proteinExistence type="predicted"/>
<accession>A0ABY4GS70</accession>
<dbReference type="NCBIfam" id="TIGR02937">
    <property type="entry name" value="sigma70-ECF"/>
    <property type="match status" value="1"/>
</dbReference>
<sequence length="159" mass="19382">MEFQEVLAEHERMIHHFIHRYQIRDAEGEFYQEGLIAVWHAYQQHDPSKSKLSTFIYSSISRRFLNMMQKHNRDQKKQQDWLEQVREDDLWAEDNYPFDSYLMNTLKQELSEKQWCWLIEFIIEDQSVKSIATRHDTTEVAVKNWGRMAKQKIRKVMEG</sequence>
<evidence type="ECO:0000313" key="2">
    <source>
        <dbReference type="EMBL" id="UOQ86988.1"/>
    </source>
</evidence>
<reference evidence="2 3" key="1">
    <citation type="submission" date="2022-04" db="EMBL/GenBank/DDBJ databases">
        <title>Gracilibacillus sp. isolated from saltern.</title>
        <authorList>
            <person name="Won M."/>
            <person name="Lee C.-M."/>
            <person name="Woen H.-Y."/>
            <person name="Kwon S.-W."/>
        </authorList>
    </citation>
    <scope>NUCLEOTIDE SEQUENCE [LARGE SCALE GENOMIC DNA]</scope>
    <source>
        <strain evidence="2 3">SSPM10-3</strain>
    </source>
</reference>
<evidence type="ECO:0000259" key="1">
    <source>
        <dbReference type="Pfam" id="PF04542"/>
    </source>
</evidence>
<dbReference type="InterPro" id="IPR013325">
    <property type="entry name" value="RNA_pol_sigma_r2"/>
</dbReference>
<dbReference type="InterPro" id="IPR007627">
    <property type="entry name" value="RNA_pol_sigma70_r2"/>
</dbReference>
<protein>
    <submittedName>
        <fullName evidence="2">Sigma-70 family RNA polymerase sigma factor</fullName>
    </submittedName>
</protein>
<feature type="domain" description="RNA polymerase sigma-70 region 2" evidence="1">
    <location>
        <begin position="8"/>
        <end position="73"/>
    </location>
</feature>
<dbReference type="SUPFAM" id="SSF88946">
    <property type="entry name" value="Sigma2 domain of RNA polymerase sigma factors"/>
    <property type="match status" value="1"/>
</dbReference>
<dbReference type="InterPro" id="IPR014284">
    <property type="entry name" value="RNA_pol_sigma-70_dom"/>
</dbReference>
<dbReference type="Pfam" id="PF04542">
    <property type="entry name" value="Sigma70_r2"/>
    <property type="match status" value="1"/>
</dbReference>
<keyword evidence="3" id="KW-1185">Reference proteome</keyword>
<dbReference type="RefSeq" id="WP_244747411.1">
    <property type="nucleotide sequence ID" value="NZ_CP095071.1"/>
</dbReference>
<dbReference type="Proteomes" id="UP000831537">
    <property type="component" value="Chromosome"/>
</dbReference>
<organism evidence="2 3">
    <name type="scientific">Gracilibacillus salinarum</name>
    <dbReference type="NCBI Taxonomy" id="2932255"/>
    <lineage>
        <taxon>Bacteria</taxon>
        <taxon>Bacillati</taxon>
        <taxon>Bacillota</taxon>
        <taxon>Bacilli</taxon>
        <taxon>Bacillales</taxon>
        <taxon>Bacillaceae</taxon>
        <taxon>Gracilibacillus</taxon>
    </lineage>
</organism>
<evidence type="ECO:0000313" key="3">
    <source>
        <dbReference type="Proteomes" id="UP000831537"/>
    </source>
</evidence>
<name>A0ABY4GS70_9BACI</name>
<dbReference type="EMBL" id="CP095071">
    <property type="protein sequence ID" value="UOQ86988.1"/>
    <property type="molecule type" value="Genomic_DNA"/>
</dbReference>